<dbReference type="OrthoDB" id="894286at2"/>
<sequence>MDKALCPRSRRNRVNPFGEFEAVPSHGTLMGNRGDLHNNDGSIGRKWKLKRWISCILHSPTGHRVAFDTPGRYTPLFFADEVTALAAGHRPCAECRRGEYDRFRQGWQVAFGAPVTAAEMDETLHRARIDRHGRKITFEASLGDLPDGTFVATSQPALIWNGALHPWAHAGYDTPRSFNPDLTATVLTPAPTVAVLHAGYRPQVALREIAGIAHFPTDDMAA</sequence>
<evidence type="ECO:0000313" key="1">
    <source>
        <dbReference type="EMBL" id="AYG61453.1"/>
    </source>
</evidence>
<dbReference type="AlphaFoldDB" id="A0A387FSK8"/>
<protein>
    <submittedName>
        <fullName evidence="1">Uncharacterized protein</fullName>
    </submittedName>
</protein>
<reference evidence="1 2" key="1">
    <citation type="submission" date="2018-10" db="EMBL/GenBank/DDBJ databases">
        <title>Rhizobium etli, R. leguminosarum and a new Rhizobium genospecies from Phaseolus dumosus.</title>
        <authorList>
            <person name="Ramirez-Puebla S.T."/>
            <person name="Rogel-Hernandez M.A."/>
            <person name="Guerrero G."/>
            <person name="Ormeno-Orrillo E."/>
            <person name="Martinez-Romero J.C."/>
            <person name="Negrete-Yankelevich S."/>
            <person name="Martinez-Romero E."/>
        </authorList>
    </citation>
    <scope>NUCLEOTIDE SEQUENCE [LARGE SCALE GENOMIC DNA]</scope>
    <source>
        <strain evidence="1 2">CCGE525</strain>
    </source>
</reference>
<evidence type="ECO:0000313" key="2">
    <source>
        <dbReference type="Proteomes" id="UP000282195"/>
    </source>
</evidence>
<dbReference type="Proteomes" id="UP000282195">
    <property type="component" value="Chromosome"/>
</dbReference>
<dbReference type="KEGG" id="rjg:CCGE525_13395"/>
<gene>
    <name evidence="1" type="ORF">CCGE525_13395</name>
</gene>
<name>A0A387FSK8_9HYPH</name>
<dbReference type="EMBL" id="CP032694">
    <property type="protein sequence ID" value="AYG61453.1"/>
    <property type="molecule type" value="Genomic_DNA"/>
</dbReference>
<proteinExistence type="predicted"/>
<accession>A0A387FSK8</accession>
<organism evidence="1 2">
    <name type="scientific">Rhizobium jaguaris</name>
    <dbReference type="NCBI Taxonomy" id="1312183"/>
    <lineage>
        <taxon>Bacteria</taxon>
        <taxon>Pseudomonadati</taxon>
        <taxon>Pseudomonadota</taxon>
        <taxon>Alphaproteobacteria</taxon>
        <taxon>Hyphomicrobiales</taxon>
        <taxon>Rhizobiaceae</taxon>
        <taxon>Rhizobium/Agrobacterium group</taxon>
        <taxon>Rhizobium</taxon>
    </lineage>
</organism>
<keyword evidence="2" id="KW-1185">Reference proteome</keyword>